<keyword evidence="4" id="KW-0862">Zinc</keyword>
<dbReference type="PANTHER" id="PTHR15162">
    <property type="entry name" value="ASPARTOACYLASE"/>
    <property type="match status" value="1"/>
</dbReference>
<accession>A0A5N5UM51</accession>
<evidence type="ECO:0000313" key="9">
    <source>
        <dbReference type="Proteomes" id="UP000326207"/>
    </source>
</evidence>
<dbReference type="RefSeq" id="WP_152120712.1">
    <property type="nucleotide sequence ID" value="NZ_QJOW01000004.1"/>
</dbReference>
<dbReference type="EMBL" id="QJOW01000004">
    <property type="protein sequence ID" value="KAB7514383.1"/>
    <property type="molecule type" value="Genomic_DNA"/>
</dbReference>
<evidence type="ECO:0000313" key="11">
    <source>
        <dbReference type="Proteomes" id="UP000326865"/>
    </source>
</evidence>
<dbReference type="PANTHER" id="PTHR15162:SF7">
    <property type="entry name" value="SUCCINYLGLUTAMATE DESUCCINYLASE"/>
    <property type="match status" value="1"/>
</dbReference>
<feature type="domain" description="Succinylglutamate desuccinylase/Aspartoacylase catalytic" evidence="5">
    <location>
        <begin position="11"/>
        <end position="113"/>
    </location>
</feature>
<evidence type="ECO:0000259" key="5">
    <source>
        <dbReference type="Pfam" id="PF24827"/>
    </source>
</evidence>
<evidence type="ECO:0000256" key="1">
    <source>
        <dbReference type="ARBA" id="ARBA00001947"/>
    </source>
</evidence>
<dbReference type="EMBL" id="QMDY01000003">
    <property type="protein sequence ID" value="KAB7518702.1"/>
    <property type="molecule type" value="Genomic_DNA"/>
</dbReference>
<dbReference type="InterPro" id="IPR055438">
    <property type="entry name" value="AstE_AspA_cat"/>
</dbReference>
<gene>
    <name evidence="6" type="ORF">DM867_09380</name>
    <name evidence="7" type="ORF">DMP03_11015</name>
    <name evidence="8" type="ORF">DP108_05895</name>
</gene>
<keyword evidence="2" id="KW-0479">Metal-binding</keyword>
<dbReference type="GO" id="GO:0046872">
    <property type="term" value="F:metal ion binding"/>
    <property type="evidence" value="ECO:0007669"/>
    <property type="project" value="UniProtKB-KW"/>
</dbReference>
<dbReference type="Pfam" id="PF24827">
    <property type="entry name" value="AstE_AspA_cat"/>
    <property type="match status" value="1"/>
</dbReference>
<comment type="cofactor">
    <cofactor evidence="1">
        <name>Zn(2+)</name>
        <dbReference type="ChEBI" id="CHEBI:29105"/>
    </cofactor>
</comment>
<accession>A0A5N5U5R6</accession>
<name>A0A5N5U725_9EURY</name>
<dbReference type="InterPro" id="IPR050178">
    <property type="entry name" value="AspA/AstE_fam"/>
</dbReference>
<dbReference type="AlphaFoldDB" id="A0A5N5U725"/>
<dbReference type="GO" id="GO:0005829">
    <property type="term" value="C:cytosol"/>
    <property type="evidence" value="ECO:0007669"/>
    <property type="project" value="TreeGrafter"/>
</dbReference>
<dbReference type="Proteomes" id="UP000326207">
    <property type="component" value="Unassembled WGS sequence"/>
</dbReference>
<evidence type="ECO:0000313" key="7">
    <source>
        <dbReference type="EMBL" id="KAB7514383.1"/>
    </source>
</evidence>
<comment type="caution">
    <text evidence="7">The sequence shown here is derived from an EMBL/GenBank/DDBJ whole genome shotgun (WGS) entry which is preliminary data.</text>
</comment>
<dbReference type="Proteomes" id="UP000326865">
    <property type="component" value="Unassembled WGS sequence"/>
</dbReference>
<proteinExistence type="predicted"/>
<protein>
    <submittedName>
        <fullName evidence="7">Succinylglutamate desuccinylase</fullName>
    </submittedName>
</protein>
<evidence type="ECO:0000313" key="6">
    <source>
        <dbReference type="EMBL" id="KAB7513986.1"/>
    </source>
</evidence>
<evidence type="ECO:0000313" key="8">
    <source>
        <dbReference type="EMBL" id="KAB7518702.1"/>
    </source>
</evidence>
<dbReference type="OrthoDB" id="323389at2157"/>
<organism evidence="7 10">
    <name type="scientific">Halosegnis rubeus</name>
    <dbReference type="NCBI Taxonomy" id="2212850"/>
    <lineage>
        <taxon>Archaea</taxon>
        <taxon>Methanobacteriati</taxon>
        <taxon>Methanobacteriota</taxon>
        <taxon>Stenosarchaea group</taxon>
        <taxon>Halobacteria</taxon>
        <taxon>Halobacteriales</taxon>
        <taxon>Natronomonadaceae</taxon>
        <taxon>Halosegnis</taxon>
    </lineage>
</organism>
<evidence type="ECO:0000313" key="10">
    <source>
        <dbReference type="Proteomes" id="UP000326302"/>
    </source>
</evidence>
<evidence type="ECO:0000256" key="4">
    <source>
        <dbReference type="ARBA" id="ARBA00022833"/>
    </source>
</evidence>
<reference evidence="9 10" key="1">
    <citation type="submission" date="2019-10" db="EMBL/GenBank/DDBJ databases">
        <title>Unraveling microbial dark matter from salterns through culturing: the case of the genus Halosegnis.</title>
        <authorList>
            <person name="Duran-Viseras A."/>
            <person name="Andrei A.-S."/>
            <person name="Vera-Gargallo B."/>
            <person name="Ghai R."/>
            <person name="Sanchez-Porro C."/>
            <person name="Ventosa A."/>
        </authorList>
    </citation>
    <scope>NUCLEOTIDE SEQUENCE [LARGE SCALE GENOMIC DNA]</scope>
    <source>
        <strain evidence="7 10">F17-44</strain>
        <strain evidence="6 11">F18-79</strain>
        <strain evidence="8 9">F19-13</strain>
    </source>
</reference>
<evidence type="ECO:0000256" key="2">
    <source>
        <dbReference type="ARBA" id="ARBA00022723"/>
    </source>
</evidence>
<dbReference type="Gene3D" id="3.40.630.10">
    <property type="entry name" value="Zn peptidases"/>
    <property type="match status" value="1"/>
</dbReference>
<dbReference type="Proteomes" id="UP000326302">
    <property type="component" value="Unassembled WGS sequence"/>
</dbReference>
<dbReference type="EMBL" id="QKKZ01000003">
    <property type="protein sequence ID" value="KAB7513986.1"/>
    <property type="molecule type" value="Genomic_DNA"/>
</dbReference>
<keyword evidence="11" id="KW-1185">Reference proteome</keyword>
<dbReference type="SUPFAM" id="SSF53187">
    <property type="entry name" value="Zn-dependent exopeptidases"/>
    <property type="match status" value="1"/>
</dbReference>
<dbReference type="GO" id="GO:0016788">
    <property type="term" value="F:hydrolase activity, acting on ester bonds"/>
    <property type="evidence" value="ECO:0007669"/>
    <property type="project" value="InterPro"/>
</dbReference>
<keyword evidence="3" id="KW-0378">Hydrolase</keyword>
<accession>A0A5N5U725</accession>
<evidence type="ECO:0000256" key="3">
    <source>
        <dbReference type="ARBA" id="ARBA00022801"/>
    </source>
</evidence>
<sequence length="273" mass="30147">MRVEQLGEGTPEIAVVGSIHGDEPCGARAVERLLAASPDLDRPVKFVVANERALAENARYVDEDLNRAFPGDPDADTHEGRLAHKLTQELRDCTIFSMHSTQSYATPFALVDELDPLAASVVPYLTVEALIETVNFSEGRLLESQDVIEVECGLQGSERAAENAYDLTRQFLGAVGAIEPPRAPHEDVSVFRMDRMLPKPPATEYETFATNFERVAEGETYARADDELFVADRPFYPILLSPYGYETEFGYTGDLVGRLDEQAIPGPEPTPER</sequence>